<name>A0ABV5YVV0_9ACTN</name>
<evidence type="ECO:0000256" key="1">
    <source>
        <dbReference type="SAM" id="Phobius"/>
    </source>
</evidence>
<protein>
    <recommendedName>
        <fullName evidence="4">Major facilitator superfamily (MFS) profile domain-containing protein</fullName>
    </recommendedName>
</protein>
<dbReference type="RefSeq" id="WP_378212298.1">
    <property type="nucleotide sequence ID" value="NZ_JBHLZP010000663.1"/>
</dbReference>
<feature type="transmembrane region" description="Helical" evidence="1">
    <location>
        <begin position="12"/>
        <end position="35"/>
    </location>
</feature>
<dbReference type="EMBL" id="JBHLZP010000663">
    <property type="protein sequence ID" value="MFB9839216.1"/>
    <property type="molecule type" value="Genomic_DNA"/>
</dbReference>
<keyword evidence="1" id="KW-0472">Membrane</keyword>
<keyword evidence="3" id="KW-1185">Reference proteome</keyword>
<keyword evidence="1" id="KW-1133">Transmembrane helix</keyword>
<comment type="caution">
    <text evidence="2">The sequence shown here is derived from an EMBL/GenBank/DDBJ whole genome shotgun (WGS) entry which is preliminary data.</text>
</comment>
<evidence type="ECO:0000313" key="3">
    <source>
        <dbReference type="Proteomes" id="UP001589627"/>
    </source>
</evidence>
<evidence type="ECO:0000313" key="2">
    <source>
        <dbReference type="EMBL" id="MFB9839216.1"/>
    </source>
</evidence>
<organism evidence="2 3">
    <name type="scientific">Actinoallomurus acaciae</name>
    <dbReference type="NCBI Taxonomy" id="502577"/>
    <lineage>
        <taxon>Bacteria</taxon>
        <taxon>Bacillati</taxon>
        <taxon>Actinomycetota</taxon>
        <taxon>Actinomycetes</taxon>
        <taxon>Streptosporangiales</taxon>
        <taxon>Thermomonosporaceae</taxon>
        <taxon>Actinoallomurus</taxon>
    </lineage>
</organism>
<keyword evidence="1" id="KW-0812">Transmembrane</keyword>
<sequence>MIAVAFPLPPRTAAAAVVLGAIMTILDATIVTVAVDTLGRGLHTSPSAIQ</sequence>
<reference evidence="2 3" key="1">
    <citation type="submission" date="2024-09" db="EMBL/GenBank/DDBJ databases">
        <authorList>
            <person name="Sun Q."/>
            <person name="Mori K."/>
        </authorList>
    </citation>
    <scope>NUCLEOTIDE SEQUENCE [LARGE SCALE GENOMIC DNA]</scope>
    <source>
        <strain evidence="2 3">TBRC 0563</strain>
    </source>
</reference>
<evidence type="ECO:0008006" key="4">
    <source>
        <dbReference type="Google" id="ProtNLM"/>
    </source>
</evidence>
<accession>A0ABV5YVV0</accession>
<gene>
    <name evidence="2" type="ORF">ACFFNX_44445</name>
</gene>
<dbReference type="Proteomes" id="UP001589627">
    <property type="component" value="Unassembled WGS sequence"/>
</dbReference>
<proteinExistence type="predicted"/>